<evidence type="ECO:0000313" key="3">
    <source>
        <dbReference type="Proteomes" id="UP001373714"/>
    </source>
</evidence>
<evidence type="ECO:0000256" key="1">
    <source>
        <dbReference type="SAM" id="MobiDB-lite"/>
    </source>
</evidence>
<feature type="region of interest" description="Disordered" evidence="1">
    <location>
        <begin position="34"/>
        <end position="62"/>
    </location>
</feature>
<protein>
    <submittedName>
        <fullName evidence="2">Uncharacterized protein</fullName>
    </submittedName>
</protein>
<feature type="compositionally biased region" description="Low complexity" evidence="1">
    <location>
        <begin position="202"/>
        <end position="216"/>
    </location>
</feature>
<comment type="caution">
    <text evidence="2">The sequence shown here is derived from an EMBL/GenBank/DDBJ whole genome shotgun (WGS) entry which is preliminary data.</text>
</comment>
<accession>A0AAV9UDI4</accession>
<dbReference type="Proteomes" id="UP001373714">
    <property type="component" value="Unassembled WGS sequence"/>
</dbReference>
<feature type="region of interest" description="Disordered" evidence="1">
    <location>
        <begin position="190"/>
        <end position="290"/>
    </location>
</feature>
<sequence>MSAQKHHCAAHHQSGLVCVPDRCTAARFLDATPDCPGTAMQYTPQSASSERDAPVSESDQPGRHLRPVIALSELTVHAPANTQTGTTTKSSQTPPGQILQPVWNAVGNQVPCTPAPNPAYLKSLMEPPGAPVSKPCYYSFGNPAFLDQRGINETYVSARGMIYEKLVSGSSLTLAELNDRMGKAVVEDVAAKPDEDMKPSRKQSSAGDSQSGKSSGNPCDAKGYVGERLPLVASNLPEGSIGNNREEGSNKAVRNDGSEAWMTLTESSATEEGDGPMSGPAATAAGDGKTENANFTAPCGRMGLPYPWKDEIKATGNVYGTAKTAPLSTWNSFHLVGSTGAVTLPKDSAAYLFLRLNPIPPMLRAVGRLFNYHTGEYDSGFWVEGGIFVSTLRPSQAYNERVGLSTGTTRLYVSCEPFVNCQETDGDLVEVYLADWIIKDCIAVYRPCDETWRPKDFILLDQIKEAHEPELALLQADPANYWVFTAGYNGRGVPDTMGFRLWEDKKTKWKDEWNMGSRAAYEETFKPDRKTVVCGTINETVNRGGQSGLLPNNKFEVKCTCLRGFSGALVVAHSPISGKPFVFGHVTEVLKNGLDAEGMKFPSGFKAELGKRIEMWRVQSMNVGVEDAKKLKWAVSTTF</sequence>
<organism evidence="2 3">
    <name type="scientific">Orbilia blumenaviensis</name>
    <dbReference type="NCBI Taxonomy" id="1796055"/>
    <lineage>
        <taxon>Eukaryota</taxon>
        <taxon>Fungi</taxon>
        <taxon>Dikarya</taxon>
        <taxon>Ascomycota</taxon>
        <taxon>Pezizomycotina</taxon>
        <taxon>Orbiliomycetes</taxon>
        <taxon>Orbiliales</taxon>
        <taxon>Orbiliaceae</taxon>
        <taxon>Orbilia</taxon>
    </lineage>
</organism>
<reference evidence="2 3" key="1">
    <citation type="submission" date="2019-10" db="EMBL/GenBank/DDBJ databases">
        <authorList>
            <person name="Palmer J.M."/>
        </authorList>
    </citation>
    <scope>NUCLEOTIDE SEQUENCE [LARGE SCALE GENOMIC DNA]</scope>
    <source>
        <strain evidence="2 3">TWF730</strain>
    </source>
</reference>
<dbReference type="AlphaFoldDB" id="A0AAV9UDI4"/>
<feature type="compositionally biased region" description="Basic and acidic residues" evidence="1">
    <location>
        <begin position="244"/>
        <end position="257"/>
    </location>
</feature>
<dbReference type="EMBL" id="JAVHNS010000012">
    <property type="protein sequence ID" value="KAK6338429.1"/>
    <property type="molecule type" value="Genomic_DNA"/>
</dbReference>
<feature type="compositionally biased region" description="Basic and acidic residues" evidence="1">
    <location>
        <begin position="190"/>
        <end position="199"/>
    </location>
</feature>
<evidence type="ECO:0000313" key="2">
    <source>
        <dbReference type="EMBL" id="KAK6338429.1"/>
    </source>
</evidence>
<keyword evidence="3" id="KW-1185">Reference proteome</keyword>
<name>A0AAV9UDI4_9PEZI</name>
<gene>
    <name evidence="2" type="ORF">TWF730_002491</name>
</gene>
<proteinExistence type="predicted"/>